<dbReference type="GO" id="GO:0005654">
    <property type="term" value="C:nucleoplasm"/>
    <property type="evidence" value="ECO:0007669"/>
    <property type="project" value="TreeGrafter"/>
</dbReference>
<gene>
    <name evidence="13" type="ORF">PV328_002627</name>
</gene>
<comment type="cofactor">
    <cofactor evidence="1">
        <name>Zn(2+)</name>
        <dbReference type="ChEBI" id="CHEBI:29105"/>
    </cofactor>
</comment>
<proteinExistence type="inferred from homology"/>
<dbReference type="EC" id="2.3.1.286" evidence="4"/>
<evidence type="ECO:0000256" key="1">
    <source>
        <dbReference type="ARBA" id="ARBA00001947"/>
    </source>
</evidence>
<evidence type="ECO:0000313" key="14">
    <source>
        <dbReference type="Proteomes" id="UP001168990"/>
    </source>
</evidence>
<organism evidence="13 14">
    <name type="scientific">Microctonus aethiopoides</name>
    <dbReference type="NCBI Taxonomy" id="144406"/>
    <lineage>
        <taxon>Eukaryota</taxon>
        <taxon>Metazoa</taxon>
        <taxon>Ecdysozoa</taxon>
        <taxon>Arthropoda</taxon>
        <taxon>Hexapoda</taxon>
        <taxon>Insecta</taxon>
        <taxon>Pterygota</taxon>
        <taxon>Neoptera</taxon>
        <taxon>Endopterygota</taxon>
        <taxon>Hymenoptera</taxon>
        <taxon>Apocrita</taxon>
        <taxon>Ichneumonoidea</taxon>
        <taxon>Braconidae</taxon>
        <taxon>Euphorinae</taxon>
        <taxon>Microctonus</taxon>
    </lineage>
</organism>
<name>A0AA39KJT0_9HYME</name>
<evidence type="ECO:0000256" key="7">
    <source>
        <dbReference type="ARBA" id="ARBA00022833"/>
    </source>
</evidence>
<feature type="active site" description="Proton acceptor" evidence="10">
    <location>
        <position position="311"/>
    </location>
</feature>
<feature type="compositionally biased region" description="Low complexity" evidence="11">
    <location>
        <begin position="78"/>
        <end position="91"/>
    </location>
</feature>
<comment type="subcellular location">
    <subcellularLocation>
        <location evidence="2">Nucleus</location>
    </subcellularLocation>
</comment>
<dbReference type="SUPFAM" id="SSF52467">
    <property type="entry name" value="DHS-like NAD/FAD-binding domain"/>
    <property type="match status" value="1"/>
</dbReference>
<dbReference type="GO" id="GO:0017136">
    <property type="term" value="F:histone deacetylase activity, NAD-dependent"/>
    <property type="evidence" value="ECO:0007669"/>
    <property type="project" value="TreeGrafter"/>
</dbReference>
<sequence length="792" mass="88169">MASGSELPEYSSSAKRRKIDLDVYDISNHLELNFTEDKHPDESSQGDIEEPLGGDSGFTELNDGSKLMPITPDSMHLPSTPSRTDSTSDDTGCPLDTADEKDEVSSTVSNLSDLSGLTDLSEDSGHLWRSASSWVQKQMLTGANPRDLLQHLLMDPTQIPDQVDDITLWKLVLNIMSDPPRRQKLNHINTLTDVVKLIKNSKKIIVLTGAGVSVSCGIPDFRSRDGIYSRLAQDFPDLPDPQAMFDINYFGQDPRPFFKFAREIYPGQFKPSPCHWFIKMLEKQKKLLRNYSQNIDTLEQVAGIENVIECHGSFATASCTKCKYQVTAEDIREDIFAQRIPLCQKCCTNALPSLTSANTSENFADLVSQGIMKPDIVFFGEGLPDAFHDAIAKDKDECDLLIVIGSSLKVRPVALIPSSIPSHVPQILINRESLPHLKFDVELLGDGDIIINQLCRLIQDEFEQICWKKEILDETPHLLPPRFVNDDPWERSQDTTITQELSQDSTEVVLKSHHNSSSESQDSLTINANTTPKLLENTEICISPFHAGHMESAEGSFALLGESPKRRLGDSSVESSPKRINTGIRTSPTSSDSTPRSLDDTDDVRYTSSRYTRVISVESTTENNGQIFNLEECHVVPRTIDHHAQDESIYSQVDESNRSDFNRTTVVDGDLSNDAEELIESDKSSGKSRHVSIDSAIDSGIGDSCNSVDSTEEKESIVCDNESKRRCWQQDIKESLASRLPDNSYYQVLPGKYIFPGAEIYLDIDEYEQSSSSSRSPTVSTMICTGNECRST</sequence>
<dbReference type="InterPro" id="IPR050134">
    <property type="entry name" value="NAD-dep_sirtuin_deacylases"/>
</dbReference>
<evidence type="ECO:0000259" key="12">
    <source>
        <dbReference type="PROSITE" id="PS50305"/>
    </source>
</evidence>
<dbReference type="PANTHER" id="PTHR11085">
    <property type="entry name" value="NAD-DEPENDENT PROTEIN DEACYLASE SIRTUIN-5, MITOCHONDRIAL-RELATED"/>
    <property type="match status" value="1"/>
</dbReference>
<feature type="region of interest" description="Disordered" evidence="11">
    <location>
        <begin position="34"/>
        <end position="115"/>
    </location>
</feature>
<feature type="binding site" evidence="10">
    <location>
        <position position="343"/>
    </location>
    <ligand>
        <name>Zn(2+)</name>
        <dbReference type="ChEBI" id="CHEBI:29105"/>
    </ligand>
</feature>
<evidence type="ECO:0000313" key="13">
    <source>
        <dbReference type="EMBL" id="KAK0163946.1"/>
    </source>
</evidence>
<evidence type="ECO:0000256" key="8">
    <source>
        <dbReference type="ARBA" id="ARBA00023027"/>
    </source>
</evidence>
<dbReference type="PANTHER" id="PTHR11085:SF9">
    <property type="entry name" value="NAD-DEPENDENT PROTEIN DEACETYLASE SIRTUIN-1"/>
    <property type="match status" value="1"/>
</dbReference>
<feature type="binding site" evidence="10">
    <location>
        <position position="322"/>
    </location>
    <ligand>
        <name>Zn(2+)</name>
        <dbReference type="ChEBI" id="CHEBI:29105"/>
    </ligand>
</feature>
<feature type="binding site" evidence="10">
    <location>
        <position position="319"/>
    </location>
    <ligand>
        <name>Zn(2+)</name>
        <dbReference type="ChEBI" id="CHEBI:29105"/>
    </ligand>
</feature>
<feature type="compositionally biased region" description="Low complexity" evidence="11">
    <location>
        <begin position="585"/>
        <end position="596"/>
    </location>
</feature>
<feature type="binding site" evidence="10">
    <location>
        <position position="347"/>
    </location>
    <ligand>
        <name>Zn(2+)</name>
        <dbReference type="ChEBI" id="CHEBI:29105"/>
    </ligand>
</feature>
<evidence type="ECO:0000256" key="5">
    <source>
        <dbReference type="ARBA" id="ARBA00022679"/>
    </source>
</evidence>
<keyword evidence="6 10" id="KW-0479">Metal-binding</keyword>
<dbReference type="CDD" id="cd01408">
    <property type="entry name" value="SIRT1"/>
    <property type="match status" value="1"/>
</dbReference>
<dbReference type="Gene3D" id="3.40.50.1220">
    <property type="entry name" value="TPP-binding domain"/>
    <property type="match status" value="1"/>
</dbReference>
<dbReference type="InterPro" id="IPR003000">
    <property type="entry name" value="Sirtuin"/>
</dbReference>
<feature type="region of interest" description="Disordered" evidence="11">
    <location>
        <begin position="501"/>
        <end position="528"/>
    </location>
</feature>
<dbReference type="InterPro" id="IPR026590">
    <property type="entry name" value="Ssirtuin_cat_dom"/>
</dbReference>
<evidence type="ECO:0000256" key="11">
    <source>
        <dbReference type="SAM" id="MobiDB-lite"/>
    </source>
</evidence>
<comment type="caution">
    <text evidence="13">The sequence shown here is derived from an EMBL/GenBank/DDBJ whole genome shotgun (WGS) entry which is preliminary data.</text>
</comment>
<dbReference type="Pfam" id="PF02146">
    <property type="entry name" value="SIR2"/>
    <property type="match status" value="1"/>
</dbReference>
<feature type="domain" description="Deacetylase sirtuin-type" evidence="12">
    <location>
        <begin position="184"/>
        <end position="468"/>
    </location>
</feature>
<evidence type="ECO:0000256" key="6">
    <source>
        <dbReference type="ARBA" id="ARBA00022723"/>
    </source>
</evidence>
<evidence type="ECO:0000256" key="10">
    <source>
        <dbReference type="PROSITE-ProRule" id="PRU00236"/>
    </source>
</evidence>
<evidence type="ECO:0000256" key="2">
    <source>
        <dbReference type="ARBA" id="ARBA00004123"/>
    </source>
</evidence>
<dbReference type="GO" id="GO:0046872">
    <property type="term" value="F:metal ion binding"/>
    <property type="evidence" value="ECO:0007669"/>
    <property type="project" value="UniProtKB-KW"/>
</dbReference>
<reference evidence="13" key="2">
    <citation type="submission" date="2023-03" db="EMBL/GenBank/DDBJ databases">
        <authorList>
            <person name="Inwood S.N."/>
            <person name="Skelly J.G."/>
            <person name="Guhlin J."/>
            <person name="Harrop T.W.R."/>
            <person name="Goldson S.G."/>
            <person name="Dearden P.K."/>
        </authorList>
    </citation>
    <scope>NUCLEOTIDE SEQUENCE</scope>
    <source>
        <strain evidence="13">Irish</strain>
        <tissue evidence="13">Whole body</tissue>
    </source>
</reference>
<dbReference type="GO" id="GO:0033553">
    <property type="term" value="C:rDNA heterochromatin"/>
    <property type="evidence" value="ECO:0007669"/>
    <property type="project" value="TreeGrafter"/>
</dbReference>
<evidence type="ECO:0000256" key="4">
    <source>
        <dbReference type="ARBA" id="ARBA00012928"/>
    </source>
</evidence>
<dbReference type="AlphaFoldDB" id="A0AA39KJT0"/>
<dbReference type="Proteomes" id="UP001168990">
    <property type="component" value="Unassembled WGS sequence"/>
</dbReference>
<dbReference type="GO" id="GO:0002039">
    <property type="term" value="F:p53 binding"/>
    <property type="evidence" value="ECO:0007669"/>
    <property type="project" value="TreeGrafter"/>
</dbReference>
<keyword evidence="8" id="KW-0520">NAD</keyword>
<feature type="compositionally biased region" description="Polar residues" evidence="11">
    <location>
        <begin position="105"/>
        <end position="115"/>
    </location>
</feature>
<dbReference type="GO" id="GO:0003714">
    <property type="term" value="F:transcription corepressor activity"/>
    <property type="evidence" value="ECO:0007669"/>
    <property type="project" value="TreeGrafter"/>
</dbReference>
<comment type="similarity">
    <text evidence="3">Belongs to the sirtuin family. Class I subfamily.</text>
</comment>
<keyword evidence="9" id="KW-0539">Nucleus</keyword>
<reference evidence="13" key="1">
    <citation type="journal article" date="2023" name="bioRxiv">
        <title>Scaffold-level genome assemblies of two parasitoid biocontrol wasps reveal the parthenogenesis mechanism and an associated novel virus.</title>
        <authorList>
            <person name="Inwood S."/>
            <person name="Skelly J."/>
            <person name="Guhlin J."/>
            <person name="Harrop T."/>
            <person name="Goldson S."/>
            <person name="Dearden P."/>
        </authorList>
    </citation>
    <scope>NUCLEOTIDE SEQUENCE</scope>
    <source>
        <strain evidence="13">Irish</strain>
        <tissue evidence="13">Whole body</tissue>
    </source>
</reference>
<accession>A0AA39KJT0</accession>
<keyword evidence="5" id="KW-0808">Transferase</keyword>
<dbReference type="EMBL" id="JAQQBS010001422">
    <property type="protein sequence ID" value="KAK0163946.1"/>
    <property type="molecule type" value="Genomic_DNA"/>
</dbReference>
<dbReference type="Gene3D" id="3.30.1600.10">
    <property type="entry name" value="SIR2/SIRT2 'Small Domain"/>
    <property type="match status" value="1"/>
</dbReference>
<dbReference type="GO" id="GO:0005637">
    <property type="term" value="C:nuclear inner membrane"/>
    <property type="evidence" value="ECO:0007669"/>
    <property type="project" value="TreeGrafter"/>
</dbReference>
<evidence type="ECO:0000256" key="3">
    <source>
        <dbReference type="ARBA" id="ARBA00006924"/>
    </source>
</evidence>
<dbReference type="GO" id="GO:0070403">
    <property type="term" value="F:NAD+ binding"/>
    <property type="evidence" value="ECO:0007669"/>
    <property type="project" value="InterPro"/>
</dbReference>
<dbReference type="InterPro" id="IPR029035">
    <property type="entry name" value="DHS-like_NAD/FAD-binding_dom"/>
</dbReference>
<dbReference type="FunFam" id="3.30.1600.10:FF:000013">
    <property type="entry name" value="NAD-dependent protein deacetylase sirtuin-1"/>
    <property type="match status" value="1"/>
</dbReference>
<feature type="region of interest" description="Disordered" evidence="11">
    <location>
        <begin position="565"/>
        <end position="603"/>
    </location>
</feature>
<keyword evidence="14" id="KW-1185">Reference proteome</keyword>
<dbReference type="PROSITE" id="PS50305">
    <property type="entry name" value="SIRTUIN"/>
    <property type="match status" value="1"/>
</dbReference>
<keyword evidence="7 10" id="KW-0862">Zinc</keyword>
<evidence type="ECO:0000256" key="9">
    <source>
        <dbReference type="ARBA" id="ARBA00023242"/>
    </source>
</evidence>
<protein>
    <recommendedName>
        <fullName evidence="4">protein acetyllysine N-acetyltransferase</fullName>
        <ecNumber evidence="4">2.3.1.286</ecNumber>
    </recommendedName>
</protein>
<dbReference type="InterPro" id="IPR026591">
    <property type="entry name" value="Sirtuin_cat_small_dom_sf"/>
</dbReference>